<evidence type="ECO:0000313" key="2">
    <source>
        <dbReference type="EMBL" id="KUG16029.1"/>
    </source>
</evidence>
<name>A0A0W8F5E0_9ZZZZ</name>
<organism evidence="2">
    <name type="scientific">hydrocarbon metagenome</name>
    <dbReference type="NCBI Taxonomy" id="938273"/>
    <lineage>
        <taxon>unclassified sequences</taxon>
        <taxon>metagenomes</taxon>
        <taxon>ecological metagenomes</taxon>
    </lineage>
</organism>
<dbReference type="InterPro" id="IPR050902">
    <property type="entry name" value="ABC_Transporter_SBP"/>
</dbReference>
<dbReference type="EMBL" id="LNQE01001517">
    <property type="protein sequence ID" value="KUG16029.1"/>
    <property type="molecule type" value="Genomic_DNA"/>
</dbReference>
<dbReference type="PROSITE" id="PS50983">
    <property type="entry name" value="FE_B12_PBP"/>
    <property type="match status" value="1"/>
</dbReference>
<gene>
    <name evidence="2" type="ORF">ASZ90_014360</name>
</gene>
<dbReference type="PANTHER" id="PTHR30535">
    <property type="entry name" value="VITAMIN B12-BINDING PROTEIN"/>
    <property type="match status" value="1"/>
</dbReference>
<dbReference type="GO" id="GO:0000272">
    <property type="term" value="P:polysaccharide catabolic process"/>
    <property type="evidence" value="ECO:0007669"/>
    <property type="project" value="InterPro"/>
</dbReference>
<dbReference type="SUPFAM" id="SSF63446">
    <property type="entry name" value="Type I dockerin domain"/>
    <property type="match status" value="1"/>
</dbReference>
<dbReference type="AlphaFoldDB" id="A0A0W8F5E0"/>
<evidence type="ECO:0000259" key="1">
    <source>
        <dbReference type="PROSITE" id="PS50983"/>
    </source>
</evidence>
<reference evidence="2" key="1">
    <citation type="journal article" date="2015" name="Proc. Natl. Acad. Sci. U.S.A.">
        <title>Networks of energetic and metabolic interactions define dynamics in microbial communities.</title>
        <authorList>
            <person name="Embree M."/>
            <person name="Liu J.K."/>
            <person name="Al-Bassam M.M."/>
            <person name="Zengler K."/>
        </authorList>
    </citation>
    <scope>NUCLEOTIDE SEQUENCE</scope>
</reference>
<dbReference type="PANTHER" id="PTHR30535:SF34">
    <property type="entry name" value="MOLYBDATE-BINDING PROTEIN MOLA"/>
    <property type="match status" value="1"/>
</dbReference>
<dbReference type="Gene3D" id="1.10.1330.10">
    <property type="entry name" value="Dockerin domain"/>
    <property type="match status" value="1"/>
</dbReference>
<dbReference type="InterPro" id="IPR036439">
    <property type="entry name" value="Dockerin_dom_sf"/>
</dbReference>
<dbReference type="Gene3D" id="3.40.50.1980">
    <property type="entry name" value="Nitrogenase molybdenum iron protein domain"/>
    <property type="match status" value="2"/>
</dbReference>
<protein>
    <submittedName>
        <fullName evidence="2">Vitamin b12 abc transporter, b12-binding component btuf</fullName>
    </submittedName>
</protein>
<comment type="caution">
    <text evidence="2">The sequence shown here is derived from an EMBL/GenBank/DDBJ whole genome shotgun (WGS) entry which is preliminary data.</text>
</comment>
<proteinExistence type="predicted"/>
<sequence>MRRHWRSILCILISLVASFSATSGDRDDERPALGVFGNANLDDRIDEKDIAYTQEVIAGRMTSNNLTDANYDGKIDEDDITQIEKIIRGEEEELTVVSESNWDEYNAVTIKKPVKTVLTRFFDSAEVLRIFDSTDMILAVGCKNFQENSLFFPELSRLPYVADTRTSELDNEYILSMNPDIFLGWYKEDREKLPGINLIHSKLWGLNSSRDIRKLGYILDKENEAEEYIKWHDNCINKIKEEVDEIPLDDRPRVLVALPKPGGVFGVYRGEGGTTGMDDLMTLIPVNSIGQLLPTKDYEEVDTEWVIEQNPDIIIIASNLIEAKGGGSFAGYDLDDPSQMAREREDFLSRPELAEVNAVKNGRVYMMEYKLFSYSQSMIVGAAYLAKWIYPDLDLNPEKIHQEYLSRFQHLDYDLNEHGVFAYPPIEIEGGLAGIPDRFAGQI</sequence>
<feature type="domain" description="Fe/B12 periplasmic-binding" evidence="1">
    <location>
        <begin position="116"/>
        <end position="397"/>
    </location>
</feature>
<dbReference type="SUPFAM" id="SSF53807">
    <property type="entry name" value="Helical backbone' metal receptor"/>
    <property type="match status" value="1"/>
</dbReference>
<dbReference type="Pfam" id="PF01497">
    <property type="entry name" value="Peripla_BP_2"/>
    <property type="match status" value="1"/>
</dbReference>
<accession>A0A0W8F5E0</accession>
<dbReference type="InterPro" id="IPR002491">
    <property type="entry name" value="ABC_transptr_periplasmic_BD"/>
</dbReference>